<comment type="caution">
    <text evidence="2">The sequence shown here is derived from an EMBL/GenBank/DDBJ whole genome shotgun (WGS) entry which is preliminary data.</text>
</comment>
<evidence type="ECO:0000256" key="1">
    <source>
        <dbReference type="SAM" id="MobiDB-lite"/>
    </source>
</evidence>
<dbReference type="AlphaFoldDB" id="A0A8H6N5U5"/>
<feature type="region of interest" description="Disordered" evidence="1">
    <location>
        <begin position="417"/>
        <end position="439"/>
    </location>
</feature>
<accession>A0A8H6N5U5</accession>
<organism evidence="2 3">
    <name type="scientific">Colletotrichum plurivorum</name>
    <dbReference type="NCBI Taxonomy" id="2175906"/>
    <lineage>
        <taxon>Eukaryota</taxon>
        <taxon>Fungi</taxon>
        <taxon>Dikarya</taxon>
        <taxon>Ascomycota</taxon>
        <taxon>Pezizomycotina</taxon>
        <taxon>Sordariomycetes</taxon>
        <taxon>Hypocreomycetidae</taxon>
        <taxon>Glomerellales</taxon>
        <taxon>Glomerellaceae</taxon>
        <taxon>Colletotrichum</taxon>
        <taxon>Colletotrichum orchidearum species complex</taxon>
    </lineage>
</organism>
<feature type="compositionally biased region" description="Polar residues" evidence="1">
    <location>
        <begin position="204"/>
        <end position="214"/>
    </location>
</feature>
<proteinExistence type="predicted"/>
<dbReference type="Proteomes" id="UP000654918">
    <property type="component" value="Unassembled WGS sequence"/>
</dbReference>
<sequence length="461" mass="51349">MDQAIRSGTLVPGLLGRLCWATYLGTPLDDRAFNRQDDGQLRKCTEALNIGFKDKLSGIISKIKSCGLQDPVRQQYTTQTNPSKAVMASLGPDSTLSVIPALSVSAPKTRLPDAASPRQDPGTYQPYPDYTGSAATSLKPMGDCRVLLDQMYALQHCNGLLLLYLIGRSFRAFPGSGRAIISQGWISDRDESYRIEKITDETESLTNASQQATDLQRRPMGPPQSTASEARSQCGGGQGGNGRDRSPGGDYRHDNWHGNLGGAFRPQNWAPPTLNPSSTFPQSLVIDGFEKDPRRKLYRKEDGDVRQYREIDENFQAPLLYLWPVNASQRIAAAAFGHGLPDSSDQLAWETAPLQTDVDHRQLALELKECAMFKKNCGRAFSFKELVASEIMAGTIWSRPYFQPFRTLSRRNNRVRVPRDRTGPFRNGQDPDHNNQQRGCWFNTRKYKSSILQNVGVKSLC</sequence>
<reference evidence="2" key="1">
    <citation type="journal article" date="2020" name="Phytopathology">
        <title>Genome Sequence Resources of Colletotrichum truncatum, C. plurivorum, C. musicola, and C. sojae: Four Species Pathogenic to Soybean (Glycine max).</title>
        <authorList>
            <person name="Rogerio F."/>
            <person name="Boufleur T.R."/>
            <person name="Ciampi-Guillardi M."/>
            <person name="Sukno S.A."/>
            <person name="Thon M.R."/>
            <person name="Massola Junior N.S."/>
            <person name="Baroncelli R."/>
        </authorList>
    </citation>
    <scope>NUCLEOTIDE SEQUENCE</scope>
    <source>
        <strain evidence="2">LFN00145</strain>
    </source>
</reference>
<feature type="region of interest" description="Disordered" evidence="1">
    <location>
        <begin position="199"/>
        <end position="282"/>
    </location>
</feature>
<dbReference type="EMBL" id="WIGO01000258">
    <property type="protein sequence ID" value="KAF6821492.1"/>
    <property type="molecule type" value="Genomic_DNA"/>
</dbReference>
<keyword evidence="3" id="KW-1185">Reference proteome</keyword>
<name>A0A8H6N5U5_9PEZI</name>
<protein>
    <submittedName>
        <fullName evidence="2">Uncharacterized protein</fullName>
    </submittedName>
</protein>
<evidence type="ECO:0000313" key="3">
    <source>
        <dbReference type="Proteomes" id="UP000654918"/>
    </source>
</evidence>
<evidence type="ECO:0000313" key="2">
    <source>
        <dbReference type="EMBL" id="KAF6821492.1"/>
    </source>
</evidence>
<feature type="compositionally biased region" description="Basic and acidic residues" evidence="1">
    <location>
        <begin position="242"/>
        <end position="256"/>
    </location>
</feature>
<gene>
    <name evidence="2" type="ORF">CPLU01_12474</name>
</gene>
<feature type="compositionally biased region" description="Basic and acidic residues" evidence="1">
    <location>
        <begin position="417"/>
        <end position="435"/>
    </location>
</feature>